<feature type="domain" description="NLE" evidence="9">
    <location>
        <begin position="29"/>
        <end position="91"/>
    </location>
</feature>
<dbReference type="KEGG" id="lpan:LPMP_242230"/>
<dbReference type="SMART" id="SM00320">
    <property type="entry name" value="WD40"/>
    <property type="match status" value="8"/>
</dbReference>
<feature type="repeat" description="WD" evidence="7">
    <location>
        <begin position="489"/>
        <end position="522"/>
    </location>
</feature>
<dbReference type="InterPro" id="IPR020472">
    <property type="entry name" value="WD40_PAC1"/>
</dbReference>
<feature type="repeat" description="WD" evidence="7">
    <location>
        <begin position="192"/>
        <end position="223"/>
    </location>
</feature>
<dbReference type="PROSITE" id="PS50082">
    <property type="entry name" value="WD_REPEATS_2"/>
    <property type="match status" value="7"/>
</dbReference>
<sequence length="522" mass="58614">MPVRKKQRRDVVREAELNSNEDGDEAPKIMVRLLDEHGAPSGTQILLPASATPKQLDELLSSLLQDEELKKTPYAFFIGGEQINSSVQDILFRKQKDEYVGRMLKEGRRVRQQDIEKLEFAAPEETVVDIMYKPQAVFRVRPVTRCAGTLDGHSEAVLVVSFSPDSQVLATGGGDKEIRIWDMNTLTPVQELKVHTSWVQVLSWSPDGQFLVSGSKDGILANWTHNGEYSGFKCKKHKAHNHYVSHVSWEPLHRNPQCDRFVSASKDASLKMWNMATGLERSLSGHQSCVTCVKWGGEDRIYSSSQDRTVIVWDAATGSPWCVLRGHAHWVNFLALSTDLVTRTGAFGYEDLKFSTREDMSAHARKRYDALVSRFGGSERLVSCSDDNTMFLWNPQQSVTHVARMTGHQGIVFHIQFSPDGTMLASCSADKSVKLWNAADGTFITTFRGHVAAVYHVSWSLDSRMLVSGSKDTTLKLWSIAKRELVEDMSGHSDEIYATDWSPDGQKVATGSKDKRVRIWIH</sequence>
<evidence type="ECO:0000256" key="6">
    <source>
        <dbReference type="ARBA" id="ARBA00023274"/>
    </source>
</evidence>
<evidence type="ECO:0000313" key="10">
    <source>
        <dbReference type="EMBL" id="AIN98855.1"/>
    </source>
</evidence>
<keyword evidence="3" id="KW-0677">Repeat</keyword>
<dbReference type="EMBL" id="CP009393">
    <property type="protein sequence ID" value="AIN98855.1"/>
    <property type="molecule type" value="Genomic_DNA"/>
</dbReference>
<dbReference type="PANTHER" id="PTHR19848">
    <property type="entry name" value="WD40 REPEAT PROTEIN"/>
    <property type="match status" value="1"/>
</dbReference>
<dbReference type="PROSITE" id="PS00678">
    <property type="entry name" value="WD_REPEATS_1"/>
    <property type="match status" value="2"/>
</dbReference>
<evidence type="ECO:0000256" key="5">
    <source>
        <dbReference type="ARBA" id="ARBA00023242"/>
    </source>
</evidence>
<evidence type="ECO:0000259" key="9">
    <source>
        <dbReference type="Pfam" id="PF08154"/>
    </source>
</evidence>
<dbReference type="GO" id="GO:0005840">
    <property type="term" value="C:ribosome"/>
    <property type="evidence" value="ECO:0007669"/>
    <property type="project" value="UniProtKB-KW"/>
</dbReference>
<dbReference type="PRINTS" id="PR00319">
    <property type="entry name" value="GPROTEINB"/>
</dbReference>
<accession>A0A088RSG9</accession>
<dbReference type="Pfam" id="PF00400">
    <property type="entry name" value="WD40"/>
    <property type="match status" value="7"/>
</dbReference>
<dbReference type="Gene3D" id="2.130.10.10">
    <property type="entry name" value="YVTN repeat-like/Quinoprotein amine dehydrogenase"/>
    <property type="match status" value="1"/>
</dbReference>
<dbReference type="InterPro" id="IPR019775">
    <property type="entry name" value="WD40_repeat_CS"/>
</dbReference>
<dbReference type="eggNOG" id="KOG0271">
    <property type="taxonomic scope" value="Eukaryota"/>
</dbReference>
<dbReference type="SUPFAM" id="SSF50978">
    <property type="entry name" value="WD40 repeat-like"/>
    <property type="match status" value="1"/>
</dbReference>
<evidence type="ECO:0000256" key="2">
    <source>
        <dbReference type="ARBA" id="ARBA00022574"/>
    </source>
</evidence>
<keyword evidence="5" id="KW-0539">Nucleus</keyword>
<comment type="subcellular location">
    <subcellularLocation>
        <location evidence="1">Nucleus</location>
        <location evidence="1">Nucleolus</location>
    </subcellularLocation>
</comment>
<dbReference type="InterPro" id="IPR001632">
    <property type="entry name" value="WD40_G-protein_beta-like"/>
</dbReference>
<dbReference type="PROSITE" id="PS50294">
    <property type="entry name" value="WD_REPEATS_REGION"/>
    <property type="match status" value="6"/>
</dbReference>
<dbReference type="VEuPathDB" id="TriTrypDB:LPAL13_240029600"/>
<dbReference type="AlphaFoldDB" id="A0A088RSG9"/>
<keyword evidence="2 7" id="KW-0853">WD repeat</keyword>
<evidence type="ECO:0000256" key="8">
    <source>
        <dbReference type="SAM" id="MobiDB-lite"/>
    </source>
</evidence>
<dbReference type="OrthoDB" id="10267436at2759"/>
<dbReference type="Proteomes" id="UP000063063">
    <property type="component" value="Chromosome 24"/>
</dbReference>
<name>A0A088RSG9_LEIPA</name>
<dbReference type="GO" id="GO:0000027">
    <property type="term" value="P:ribosomal large subunit assembly"/>
    <property type="evidence" value="ECO:0007669"/>
    <property type="project" value="TreeGrafter"/>
</dbReference>
<evidence type="ECO:0000256" key="1">
    <source>
        <dbReference type="ARBA" id="ARBA00004604"/>
    </source>
</evidence>
<evidence type="ECO:0000313" key="11">
    <source>
        <dbReference type="Proteomes" id="UP000063063"/>
    </source>
</evidence>
<dbReference type="InterPro" id="IPR036322">
    <property type="entry name" value="WD40_repeat_dom_sf"/>
</dbReference>
<dbReference type="InterPro" id="IPR001680">
    <property type="entry name" value="WD40_rpt"/>
</dbReference>
<dbReference type="InterPro" id="IPR012972">
    <property type="entry name" value="NLE"/>
</dbReference>
<dbReference type="VEuPathDB" id="TriTrypDB:LPMP_242230"/>
<dbReference type="GO" id="GO:0005730">
    <property type="term" value="C:nucleolus"/>
    <property type="evidence" value="ECO:0007669"/>
    <property type="project" value="UniProtKB-SubCell"/>
</dbReference>
<feature type="repeat" description="WD" evidence="7">
    <location>
        <begin position="447"/>
        <end position="488"/>
    </location>
</feature>
<feature type="repeat" description="WD" evidence="7">
    <location>
        <begin position="237"/>
        <end position="283"/>
    </location>
</feature>
<keyword evidence="4" id="KW-0689">Ribosomal protein</keyword>
<organism evidence="10 11">
    <name type="scientific">Leishmania panamensis</name>
    <dbReference type="NCBI Taxonomy" id="5679"/>
    <lineage>
        <taxon>Eukaryota</taxon>
        <taxon>Discoba</taxon>
        <taxon>Euglenozoa</taxon>
        <taxon>Kinetoplastea</taxon>
        <taxon>Metakinetoplastina</taxon>
        <taxon>Trypanosomatida</taxon>
        <taxon>Trypanosomatidae</taxon>
        <taxon>Leishmaniinae</taxon>
        <taxon>Leishmania</taxon>
        <taxon>Leishmania guyanensis species complex</taxon>
    </lineage>
</organism>
<feature type="region of interest" description="Disordered" evidence="8">
    <location>
        <begin position="1"/>
        <end position="24"/>
    </location>
</feature>
<dbReference type="FunFam" id="2.130.10.10:FF:001088">
    <property type="entry name" value="Notchless homolog, putative"/>
    <property type="match status" value="1"/>
</dbReference>
<dbReference type="GeneID" id="22575632"/>
<protein>
    <submittedName>
        <fullName evidence="10">Notchless-like protein</fullName>
    </submittedName>
</protein>
<gene>
    <name evidence="10" type="ORF">LPMP_242230</name>
</gene>
<proteinExistence type="predicted"/>
<feature type="repeat" description="WD" evidence="7">
    <location>
        <begin position="150"/>
        <end position="191"/>
    </location>
</feature>
<evidence type="ECO:0000256" key="7">
    <source>
        <dbReference type="PROSITE-ProRule" id="PRU00221"/>
    </source>
</evidence>
<reference evidence="10 11" key="1">
    <citation type="journal article" date="2015" name="Sci. Rep.">
        <title>The genome of Leishmania panamensis: insights into genomics of the L. (Viannia) subgenus.</title>
        <authorList>
            <person name="Llanes A."/>
            <person name="Restrepo C.M."/>
            <person name="Vecchio G.D."/>
            <person name="Anguizola F.J."/>
            <person name="Lleonart R."/>
        </authorList>
    </citation>
    <scope>NUCLEOTIDE SEQUENCE [LARGE SCALE GENOMIC DNA]</scope>
    <source>
        <strain evidence="10 11">MHOM/PA/94/PSC-1</strain>
    </source>
</reference>
<feature type="repeat" description="WD" evidence="7">
    <location>
        <begin position="283"/>
        <end position="319"/>
    </location>
</feature>
<dbReference type="InterPro" id="IPR015943">
    <property type="entry name" value="WD40/YVTN_repeat-like_dom_sf"/>
</dbReference>
<dbReference type="PANTHER" id="PTHR19848:SF0">
    <property type="entry name" value="NOTCHLESS PROTEIN HOMOLOG 1"/>
    <property type="match status" value="1"/>
</dbReference>
<dbReference type="RefSeq" id="XP_010699562.1">
    <property type="nucleotide sequence ID" value="XM_010701260.1"/>
</dbReference>
<keyword evidence="11" id="KW-1185">Reference proteome</keyword>
<evidence type="ECO:0000256" key="4">
    <source>
        <dbReference type="ARBA" id="ARBA00022980"/>
    </source>
</evidence>
<evidence type="ECO:0000256" key="3">
    <source>
        <dbReference type="ARBA" id="ARBA00022737"/>
    </source>
</evidence>
<dbReference type="Pfam" id="PF08154">
    <property type="entry name" value="NLE"/>
    <property type="match status" value="1"/>
</dbReference>
<keyword evidence="6" id="KW-0687">Ribonucleoprotein</keyword>
<dbReference type="PRINTS" id="PR00320">
    <property type="entry name" value="GPROTEINBRPT"/>
</dbReference>
<dbReference type="CDD" id="cd00200">
    <property type="entry name" value="WD40"/>
    <property type="match status" value="1"/>
</dbReference>
<dbReference type="GO" id="GO:1990904">
    <property type="term" value="C:ribonucleoprotein complex"/>
    <property type="evidence" value="ECO:0007669"/>
    <property type="project" value="UniProtKB-KW"/>
</dbReference>
<feature type="repeat" description="WD" evidence="7">
    <location>
        <begin position="405"/>
        <end position="446"/>
    </location>
</feature>